<dbReference type="Proteomes" id="UP000294930">
    <property type="component" value="Unassembled WGS sequence"/>
</dbReference>
<name>A0ABY2GAD8_9FLAO</name>
<dbReference type="EMBL" id="SOQZ01000001">
    <property type="protein sequence ID" value="TDY14358.1"/>
    <property type="molecule type" value="Genomic_DNA"/>
</dbReference>
<evidence type="ECO:0000313" key="3">
    <source>
        <dbReference type="Proteomes" id="UP000294930"/>
    </source>
</evidence>
<dbReference type="Pfam" id="PF22599">
    <property type="entry name" value="SecDF_P1_head"/>
    <property type="match status" value="1"/>
</dbReference>
<accession>A0ABY2GAD8</accession>
<reference evidence="2 3" key="1">
    <citation type="submission" date="2019-03" db="EMBL/GenBank/DDBJ databases">
        <title>Genomic Encyclopedia of Type Strains, Phase III (KMG-III): the genomes of soil and plant-associated and newly described type strains.</title>
        <authorList>
            <person name="Whitman W."/>
        </authorList>
    </citation>
    <scope>NUCLEOTIDE SEQUENCE [LARGE SCALE GENOMIC DNA]</scope>
    <source>
        <strain evidence="2 3">CGMCC 1.10957</strain>
    </source>
</reference>
<protein>
    <submittedName>
        <fullName evidence="2">SecD/SecF fusion protein</fullName>
    </submittedName>
</protein>
<dbReference type="Gene3D" id="3.30.1360.200">
    <property type="match status" value="1"/>
</dbReference>
<sequence>MKKIYYLIFVVLILACNPSKEKKEFVFFYEFENEDSISSGEVSETIFVLNKRLNQFSNQHEITEFERNKLKVKITDYELDTLRLNKIILNKGKLEFWELYKVEEMFPEVLKMGSFYEDKAKDSLKNKPFLDMFTALGHQYGPIIAFCKAEDTVAINKMLNDKGTRFQMKPEYINTKFLWGIADENNNLPLYTAKSNRNNIPPLTGESILKAKQVVDVVDRPAVLIEMNKEGAITWERLTENAFKNASYIAVTLNDLVYSAPGVTVGPIQGGLTQIAGDFTLSQAQDLAIILSSQKSIPQLRPIQDVTQ</sequence>
<evidence type="ECO:0000313" key="2">
    <source>
        <dbReference type="EMBL" id="TDY14358.1"/>
    </source>
</evidence>
<dbReference type="RefSeq" id="WP_134198846.1">
    <property type="nucleotide sequence ID" value="NZ_SOQZ01000001.1"/>
</dbReference>
<proteinExistence type="predicted"/>
<evidence type="ECO:0000259" key="1">
    <source>
        <dbReference type="Pfam" id="PF22599"/>
    </source>
</evidence>
<feature type="domain" description="SecDF P1 head subdomain" evidence="1">
    <location>
        <begin position="201"/>
        <end position="293"/>
    </location>
</feature>
<organism evidence="2 3">
    <name type="scientific">Meridianimaribacter flavus</name>
    <dbReference type="NCBI Taxonomy" id="571115"/>
    <lineage>
        <taxon>Bacteria</taxon>
        <taxon>Pseudomonadati</taxon>
        <taxon>Bacteroidota</taxon>
        <taxon>Flavobacteriia</taxon>
        <taxon>Flavobacteriales</taxon>
        <taxon>Flavobacteriaceae</taxon>
        <taxon>Meridianimaribacter</taxon>
    </lineage>
</organism>
<keyword evidence="3" id="KW-1185">Reference proteome</keyword>
<dbReference type="PROSITE" id="PS51257">
    <property type="entry name" value="PROKAR_LIPOPROTEIN"/>
    <property type="match status" value="1"/>
</dbReference>
<gene>
    <name evidence="2" type="ORF">A8975_0969</name>
</gene>
<dbReference type="InterPro" id="IPR054384">
    <property type="entry name" value="SecDF_P1_head"/>
</dbReference>
<comment type="caution">
    <text evidence="2">The sequence shown here is derived from an EMBL/GenBank/DDBJ whole genome shotgun (WGS) entry which is preliminary data.</text>
</comment>